<dbReference type="Pfam" id="PF03466">
    <property type="entry name" value="LysR_substrate"/>
    <property type="match status" value="1"/>
</dbReference>
<dbReference type="Proteomes" id="UP000667802">
    <property type="component" value="Unassembled WGS sequence"/>
</dbReference>
<dbReference type="PANTHER" id="PTHR30346:SF0">
    <property type="entry name" value="HCA OPERON TRANSCRIPTIONAL ACTIVATOR HCAR"/>
    <property type="match status" value="1"/>
</dbReference>
<keyword evidence="3" id="KW-0238">DNA-binding</keyword>
<dbReference type="CDD" id="cd08414">
    <property type="entry name" value="PBP2_LTTR_aromatics_like"/>
    <property type="match status" value="1"/>
</dbReference>
<proteinExistence type="inferred from homology"/>
<dbReference type="Gene3D" id="1.10.10.10">
    <property type="entry name" value="Winged helix-like DNA-binding domain superfamily/Winged helix DNA-binding domain"/>
    <property type="match status" value="1"/>
</dbReference>
<evidence type="ECO:0000256" key="4">
    <source>
        <dbReference type="ARBA" id="ARBA00023163"/>
    </source>
</evidence>
<comment type="caution">
    <text evidence="6">The sequence shown here is derived from an EMBL/GenBank/DDBJ whole genome shotgun (WGS) entry which is preliminary data.</text>
</comment>
<evidence type="ECO:0000256" key="3">
    <source>
        <dbReference type="ARBA" id="ARBA00023125"/>
    </source>
</evidence>
<keyword evidence="4" id="KW-0804">Transcription</keyword>
<organism evidence="6 7">
    <name type="scientific">Aetokthonos hydrillicola Thurmond2011</name>
    <dbReference type="NCBI Taxonomy" id="2712845"/>
    <lineage>
        <taxon>Bacteria</taxon>
        <taxon>Bacillati</taxon>
        <taxon>Cyanobacteriota</taxon>
        <taxon>Cyanophyceae</taxon>
        <taxon>Nostocales</taxon>
        <taxon>Hapalosiphonaceae</taxon>
        <taxon>Aetokthonos</taxon>
    </lineage>
</organism>
<evidence type="ECO:0000256" key="1">
    <source>
        <dbReference type="ARBA" id="ARBA00009437"/>
    </source>
</evidence>
<gene>
    <name evidence="6" type="ORF">G7B40_035140</name>
</gene>
<reference evidence="7" key="1">
    <citation type="journal article" date="2021" name="Science">
        <title>Hunting the eagle killer: A cyanobacterial neurotoxin causes vacuolar myelinopathy.</title>
        <authorList>
            <person name="Breinlinger S."/>
            <person name="Phillips T.J."/>
            <person name="Haram B.N."/>
            <person name="Mares J."/>
            <person name="Martinez Yerena J.A."/>
            <person name="Hrouzek P."/>
            <person name="Sobotka R."/>
            <person name="Henderson W.M."/>
            <person name="Schmieder P."/>
            <person name="Williams S.M."/>
            <person name="Lauderdale J.D."/>
            <person name="Wilde H.D."/>
            <person name="Gerrin W."/>
            <person name="Kust A."/>
            <person name="Washington J.W."/>
            <person name="Wagner C."/>
            <person name="Geier B."/>
            <person name="Liebeke M."/>
            <person name="Enke H."/>
            <person name="Niedermeyer T.H.J."/>
            <person name="Wilde S.B."/>
        </authorList>
    </citation>
    <scope>NUCLEOTIDE SEQUENCE [LARGE SCALE GENOMIC DNA]</scope>
    <source>
        <strain evidence="7">Thurmond2011</strain>
    </source>
</reference>
<dbReference type="GO" id="GO:0003677">
    <property type="term" value="F:DNA binding"/>
    <property type="evidence" value="ECO:0007669"/>
    <property type="project" value="UniProtKB-KW"/>
</dbReference>
<dbReference type="Pfam" id="PF00126">
    <property type="entry name" value="HTH_1"/>
    <property type="match status" value="1"/>
</dbReference>
<evidence type="ECO:0000313" key="6">
    <source>
        <dbReference type="EMBL" id="MDR9899756.1"/>
    </source>
</evidence>
<comment type="similarity">
    <text evidence="1">Belongs to the LysR transcriptional regulatory family.</text>
</comment>
<name>A0AAP5IDR7_9CYAN</name>
<dbReference type="GO" id="GO:0032993">
    <property type="term" value="C:protein-DNA complex"/>
    <property type="evidence" value="ECO:0007669"/>
    <property type="project" value="TreeGrafter"/>
</dbReference>
<dbReference type="InterPro" id="IPR036390">
    <property type="entry name" value="WH_DNA-bd_sf"/>
</dbReference>
<dbReference type="PRINTS" id="PR00039">
    <property type="entry name" value="HTHLYSR"/>
</dbReference>
<dbReference type="SUPFAM" id="SSF53850">
    <property type="entry name" value="Periplasmic binding protein-like II"/>
    <property type="match status" value="1"/>
</dbReference>
<dbReference type="Gene3D" id="3.40.190.10">
    <property type="entry name" value="Periplasmic binding protein-like II"/>
    <property type="match status" value="2"/>
</dbReference>
<dbReference type="InterPro" id="IPR036388">
    <property type="entry name" value="WH-like_DNA-bd_sf"/>
</dbReference>
<protein>
    <submittedName>
        <fullName evidence="6">LysR family transcriptional regulator</fullName>
    </submittedName>
</protein>
<keyword evidence="2" id="KW-0805">Transcription regulation</keyword>
<keyword evidence="7" id="KW-1185">Reference proteome</keyword>
<dbReference type="RefSeq" id="WP_208354676.1">
    <property type="nucleotide sequence ID" value="NZ_JAALHA020000027.1"/>
</dbReference>
<evidence type="ECO:0000256" key="2">
    <source>
        <dbReference type="ARBA" id="ARBA00023015"/>
    </source>
</evidence>
<dbReference type="SUPFAM" id="SSF46785">
    <property type="entry name" value="Winged helix' DNA-binding domain"/>
    <property type="match status" value="1"/>
</dbReference>
<dbReference type="PROSITE" id="PS50931">
    <property type="entry name" value="HTH_LYSR"/>
    <property type="match status" value="1"/>
</dbReference>
<evidence type="ECO:0000313" key="7">
    <source>
        <dbReference type="Proteomes" id="UP000667802"/>
    </source>
</evidence>
<sequence length="296" mass="33819">MELRHLRYFVTLAEELHFGRAAQRLHIAQPPLSQQIRQLELELGFELFHRTKRMVQLTEAGQVFLTEVKRVLEQLDQAIQIAQQTSRGEAGRLVIGFVSSASYNVLPKILRIFRKCVPSVVLELRELTTNEQLQWLREGRIDVGFLRPPVEEALFSTETIFREMLVVALPEGHRLAHEPQVFVSSLCNEPFILFPRRNAPGVYDNIISLCQQAGFSPKVSQEAIEMQTIVSLVAAEMGVAIVPASLQNLQRTGVIYKTLEEPSPEVAINIIWKCYNTSPTLQRFLEVVRQVFQKFK</sequence>
<dbReference type="GO" id="GO:0003700">
    <property type="term" value="F:DNA-binding transcription factor activity"/>
    <property type="evidence" value="ECO:0007669"/>
    <property type="project" value="InterPro"/>
</dbReference>
<dbReference type="EMBL" id="JAALHA020000027">
    <property type="protein sequence ID" value="MDR9899756.1"/>
    <property type="molecule type" value="Genomic_DNA"/>
</dbReference>
<dbReference type="FunFam" id="1.10.10.10:FF:000001">
    <property type="entry name" value="LysR family transcriptional regulator"/>
    <property type="match status" value="1"/>
</dbReference>
<dbReference type="InterPro" id="IPR000847">
    <property type="entry name" value="LysR_HTH_N"/>
</dbReference>
<dbReference type="PANTHER" id="PTHR30346">
    <property type="entry name" value="TRANSCRIPTIONAL DUAL REGULATOR HCAR-RELATED"/>
    <property type="match status" value="1"/>
</dbReference>
<dbReference type="InterPro" id="IPR005119">
    <property type="entry name" value="LysR_subst-bd"/>
</dbReference>
<evidence type="ECO:0000259" key="5">
    <source>
        <dbReference type="PROSITE" id="PS50931"/>
    </source>
</evidence>
<accession>A0AAP5IDR7</accession>
<dbReference type="AlphaFoldDB" id="A0AAP5IDR7"/>
<feature type="domain" description="HTH lysR-type" evidence="5">
    <location>
        <begin position="1"/>
        <end position="58"/>
    </location>
</feature>